<proteinExistence type="predicted"/>
<dbReference type="InterPro" id="IPR036388">
    <property type="entry name" value="WH-like_DNA-bd_sf"/>
</dbReference>
<dbReference type="PROSITE" id="PS50043">
    <property type="entry name" value="HTH_LUXR_2"/>
    <property type="match status" value="1"/>
</dbReference>
<feature type="domain" description="HTH luxR-type" evidence="5">
    <location>
        <begin position="264"/>
        <end position="330"/>
    </location>
</feature>
<evidence type="ECO:0000313" key="7">
    <source>
        <dbReference type="Proteomes" id="UP000542210"/>
    </source>
</evidence>
<dbReference type="EMBL" id="JACHND010000001">
    <property type="protein sequence ID" value="MBB4705028.1"/>
    <property type="molecule type" value="Genomic_DNA"/>
</dbReference>
<dbReference type="PRINTS" id="PR00038">
    <property type="entry name" value="HTHLUXR"/>
</dbReference>
<dbReference type="InterPro" id="IPR000792">
    <property type="entry name" value="Tscrpt_reg_LuxR_C"/>
</dbReference>
<feature type="region of interest" description="Disordered" evidence="4">
    <location>
        <begin position="183"/>
        <end position="202"/>
    </location>
</feature>
<keyword evidence="2 6" id="KW-0238">DNA-binding</keyword>
<evidence type="ECO:0000256" key="3">
    <source>
        <dbReference type="ARBA" id="ARBA00023163"/>
    </source>
</evidence>
<accession>A0A7W7DDX1</accession>
<evidence type="ECO:0000313" key="6">
    <source>
        <dbReference type="EMBL" id="MBB4705028.1"/>
    </source>
</evidence>
<dbReference type="SUPFAM" id="SSF46894">
    <property type="entry name" value="C-terminal effector domain of the bipartite response regulators"/>
    <property type="match status" value="1"/>
</dbReference>
<dbReference type="RefSeq" id="WP_239122853.1">
    <property type="nucleotide sequence ID" value="NZ_BOOV01000006.1"/>
</dbReference>
<evidence type="ECO:0000256" key="2">
    <source>
        <dbReference type="ARBA" id="ARBA00023125"/>
    </source>
</evidence>
<evidence type="ECO:0000256" key="4">
    <source>
        <dbReference type="SAM" id="MobiDB-lite"/>
    </source>
</evidence>
<dbReference type="PANTHER" id="PTHR44688:SF16">
    <property type="entry name" value="DNA-BINDING TRANSCRIPTIONAL ACTIVATOR DEVR_DOSR"/>
    <property type="match status" value="1"/>
</dbReference>
<dbReference type="CDD" id="cd06170">
    <property type="entry name" value="LuxR_C_like"/>
    <property type="match status" value="1"/>
</dbReference>
<evidence type="ECO:0000256" key="1">
    <source>
        <dbReference type="ARBA" id="ARBA00023015"/>
    </source>
</evidence>
<keyword evidence="3" id="KW-0804">Transcription</keyword>
<keyword evidence="7" id="KW-1185">Reference proteome</keyword>
<evidence type="ECO:0000259" key="5">
    <source>
        <dbReference type="PROSITE" id="PS50043"/>
    </source>
</evidence>
<dbReference type="Gene3D" id="1.10.10.10">
    <property type="entry name" value="Winged helix-like DNA-binding domain superfamily/Winged helix DNA-binding domain"/>
    <property type="match status" value="1"/>
</dbReference>
<dbReference type="InterPro" id="IPR016032">
    <property type="entry name" value="Sig_transdc_resp-reg_C-effctor"/>
</dbReference>
<organism evidence="6 7">
    <name type="scientific">Sphaerisporangium siamense</name>
    <dbReference type="NCBI Taxonomy" id="795645"/>
    <lineage>
        <taxon>Bacteria</taxon>
        <taxon>Bacillati</taxon>
        <taxon>Actinomycetota</taxon>
        <taxon>Actinomycetes</taxon>
        <taxon>Streptosporangiales</taxon>
        <taxon>Streptosporangiaceae</taxon>
        <taxon>Sphaerisporangium</taxon>
    </lineage>
</organism>
<dbReference type="PANTHER" id="PTHR44688">
    <property type="entry name" value="DNA-BINDING TRANSCRIPTIONAL ACTIVATOR DEVR_DOSR"/>
    <property type="match status" value="1"/>
</dbReference>
<name>A0A7W7DDX1_9ACTN</name>
<comment type="caution">
    <text evidence="6">The sequence shown here is derived from an EMBL/GenBank/DDBJ whole genome shotgun (WGS) entry which is preliminary data.</text>
</comment>
<dbReference type="GO" id="GO:0003677">
    <property type="term" value="F:DNA binding"/>
    <property type="evidence" value="ECO:0007669"/>
    <property type="project" value="UniProtKB-KW"/>
</dbReference>
<dbReference type="GO" id="GO:0006355">
    <property type="term" value="P:regulation of DNA-templated transcription"/>
    <property type="evidence" value="ECO:0007669"/>
    <property type="project" value="InterPro"/>
</dbReference>
<dbReference type="AlphaFoldDB" id="A0A7W7DDX1"/>
<dbReference type="PROSITE" id="PS00622">
    <property type="entry name" value="HTH_LUXR_1"/>
    <property type="match status" value="1"/>
</dbReference>
<gene>
    <name evidence="6" type="ORF">BJ982_006572</name>
</gene>
<dbReference type="Proteomes" id="UP000542210">
    <property type="component" value="Unassembled WGS sequence"/>
</dbReference>
<dbReference type="SMART" id="SM00421">
    <property type="entry name" value="HTH_LUXR"/>
    <property type="match status" value="1"/>
</dbReference>
<reference evidence="6 7" key="1">
    <citation type="submission" date="2020-08" db="EMBL/GenBank/DDBJ databases">
        <title>Sequencing the genomes of 1000 actinobacteria strains.</title>
        <authorList>
            <person name="Klenk H.-P."/>
        </authorList>
    </citation>
    <scope>NUCLEOTIDE SEQUENCE [LARGE SCALE GENOMIC DNA]</scope>
    <source>
        <strain evidence="6 7">DSM 45784</strain>
    </source>
</reference>
<dbReference type="Pfam" id="PF00196">
    <property type="entry name" value="GerE"/>
    <property type="match status" value="1"/>
</dbReference>
<protein>
    <submittedName>
        <fullName evidence="6">DNA-binding CsgD family transcriptional regulator</fullName>
    </submittedName>
</protein>
<keyword evidence="1" id="KW-0805">Transcription regulation</keyword>
<sequence>MSVPRSRSGFSPEVAAALSQADRGIRARVGDHYALFDYWRFAMSTLCAVDAFYVGFYRDDRKIVYPYTFDVTLPVKQYIPPEVSGYGPKGQAAWILRHRRAYTFADDNGALLHNGAAFGDEKRPSADAVTIPVFERRDAGQVVIGLASMQSYKAGVYTGEHARAFEWTARSVATVLAREREDALDREELAPPGAGSETDPPTVMEVVQDVSAILAALHAGICELEEAAALEGSPLLGRVRRLRRRCEQGQTATMDIIARPSLREENLLNSLSSKEREIAFLIARGGMTNKEIAARVFVTESTIKGHVSRILRKLGVEQRSGIAARLGHFSEEPHW</sequence>